<keyword evidence="4 11" id="KW-0479">Metal-binding</keyword>
<dbReference type="InterPro" id="IPR038357">
    <property type="entry name" value="KEN_sf"/>
</dbReference>
<feature type="zinc finger region" description="C3H1-type" evidence="11">
    <location>
        <begin position="935"/>
        <end position="963"/>
    </location>
</feature>
<dbReference type="Gene3D" id="4.10.1000.10">
    <property type="entry name" value="Zinc finger, CCCH-type"/>
    <property type="match status" value="1"/>
</dbReference>
<feature type="domain" description="KEN" evidence="15">
    <location>
        <begin position="693"/>
        <end position="829"/>
    </location>
</feature>
<feature type="zinc finger region" description="C3H1-type" evidence="11">
    <location>
        <begin position="897"/>
        <end position="925"/>
    </location>
</feature>
<dbReference type="Pfam" id="PF06479">
    <property type="entry name" value="Ribonuc_2-5A"/>
    <property type="match status" value="1"/>
</dbReference>
<evidence type="ECO:0000256" key="4">
    <source>
        <dbReference type="ARBA" id="ARBA00022723"/>
    </source>
</evidence>
<feature type="compositionally biased region" description="Polar residues" evidence="12">
    <location>
        <begin position="855"/>
        <end position="872"/>
    </location>
</feature>
<dbReference type="InterPro" id="IPR045133">
    <property type="entry name" value="IRE1/2-like"/>
</dbReference>
<keyword evidence="9 11" id="KW-0862">Zinc</keyword>
<feature type="compositionally biased region" description="Basic residues" evidence="12">
    <location>
        <begin position="336"/>
        <end position="347"/>
    </location>
</feature>
<dbReference type="GO" id="GO:0006397">
    <property type="term" value="P:mRNA processing"/>
    <property type="evidence" value="ECO:0007669"/>
    <property type="project" value="InterPro"/>
</dbReference>
<keyword evidence="2" id="KW-0723">Serine/threonine-protein kinase</keyword>
<evidence type="ECO:0000256" key="11">
    <source>
        <dbReference type="PROSITE-ProRule" id="PRU00723"/>
    </source>
</evidence>
<dbReference type="SMART" id="SM00220">
    <property type="entry name" value="S_TKc"/>
    <property type="match status" value="1"/>
</dbReference>
<dbReference type="PROSITE" id="PS51392">
    <property type="entry name" value="KEN"/>
    <property type="match status" value="1"/>
</dbReference>
<feature type="region of interest" description="Disordered" evidence="12">
    <location>
        <begin position="845"/>
        <end position="880"/>
    </location>
</feature>
<feature type="zinc finger region" description="C3H1-type" evidence="11">
    <location>
        <begin position="976"/>
        <end position="1004"/>
    </location>
</feature>
<evidence type="ECO:0000256" key="7">
    <source>
        <dbReference type="ARBA" id="ARBA00022771"/>
    </source>
</evidence>
<gene>
    <name evidence="16" type="ORF">TCHU04912_LOCUS12742</name>
</gene>
<evidence type="ECO:0000256" key="5">
    <source>
        <dbReference type="ARBA" id="ARBA00022729"/>
    </source>
</evidence>
<dbReference type="InterPro" id="IPR011009">
    <property type="entry name" value="Kinase-like_dom_sf"/>
</dbReference>
<evidence type="ECO:0000256" key="9">
    <source>
        <dbReference type="ARBA" id="ARBA00022833"/>
    </source>
</evidence>
<keyword evidence="7 11" id="KW-0863">Zinc-finger</keyword>
<evidence type="ECO:0000256" key="12">
    <source>
        <dbReference type="SAM" id="MobiDB-lite"/>
    </source>
</evidence>
<dbReference type="GO" id="GO:0004521">
    <property type="term" value="F:RNA endonuclease activity"/>
    <property type="evidence" value="ECO:0007669"/>
    <property type="project" value="InterPro"/>
</dbReference>
<keyword evidence="8" id="KW-0418">Kinase</keyword>
<dbReference type="Gene3D" id="1.20.1440.180">
    <property type="entry name" value="KEN domain"/>
    <property type="match status" value="1"/>
</dbReference>
<evidence type="ECO:0000256" key="1">
    <source>
        <dbReference type="ARBA" id="ARBA00012513"/>
    </source>
</evidence>
<dbReference type="InterPro" id="IPR008271">
    <property type="entry name" value="Ser/Thr_kinase_AS"/>
</dbReference>
<dbReference type="SUPFAM" id="SSF56112">
    <property type="entry name" value="Protein kinase-like (PK-like)"/>
    <property type="match status" value="1"/>
</dbReference>
<evidence type="ECO:0000256" key="6">
    <source>
        <dbReference type="ARBA" id="ARBA00022741"/>
    </source>
</evidence>
<dbReference type="GO" id="GO:0051082">
    <property type="term" value="F:unfolded protein binding"/>
    <property type="evidence" value="ECO:0007669"/>
    <property type="project" value="TreeGrafter"/>
</dbReference>
<keyword evidence="3" id="KW-0808">Transferase</keyword>
<keyword evidence="10" id="KW-0067">ATP-binding</keyword>
<feature type="region of interest" description="Disordered" evidence="12">
    <location>
        <begin position="289"/>
        <end position="400"/>
    </location>
</feature>
<dbReference type="SMART" id="SM00580">
    <property type="entry name" value="PUG"/>
    <property type="match status" value="1"/>
</dbReference>
<protein>
    <recommendedName>
        <fullName evidence="1">non-specific serine/threonine protein kinase</fullName>
        <ecNumber evidence="1">2.7.11.1</ecNumber>
    </recommendedName>
</protein>
<keyword evidence="6" id="KW-0547">Nucleotide-binding</keyword>
<evidence type="ECO:0000256" key="3">
    <source>
        <dbReference type="ARBA" id="ARBA00022679"/>
    </source>
</evidence>
<dbReference type="InterPro" id="IPR036855">
    <property type="entry name" value="Znf_CCCH_sf"/>
</dbReference>
<dbReference type="GO" id="GO:1990604">
    <property type="term" value="C:IRE1-TRAF2-ASK1 complex"/>
    <property type="evidence" value="ECO:0007669"/>
    <property type="project" value="TreeGrafter"/>
</dbReference>
<dbReference type="Pfam" id="PF00642">
    <property type="entry name" value="zf-CCCH"/>
    <property type="match status" value="2"/>
</dbReference>
<dbReference type="PROSITE" id="PS00108">
    <property type="entry name" value="PROTEIN_KINASE_ST"/>
    <property type="match status" value="1"/>
</dbReference>
<organism evidence="16">
    <name type="scientific">Tetraselmis chuii</name>
    <dbReference type="NCBI Taxonomy" id="63592"/>
    <lineage>
        <taxon>Eukaryota</taxon>
        <taxon>Viridiplantae</taxon>
        <taxon>Chlorophyta</taxon>
        <taxon>core chlorophytes</taxon>
        <taxon>Chlorodendrophyceae</taxon>
        <taxon>Chlorodendrales</taxon>
        <taxon>Chlorodendraceae</taxon>
        <taxon>Tetraselmis</taxon>
    </lineage>
</organism>
<dbReference type="Gene3D" id="3.30.200.20">
    <property type="entry name" value="Phosphorylase Kinase, domain 1"/>
    <property type="match status" value="1"/>
</dbReference>
<sequence>MFVGRDDYIVRSLKTRGLGKQLWNVTYSRLRCLDPGSLFTSPDIDVDADRLAHEGLLAAGSDGALYRMEQESQRETWAIKLGSHPVGAFLDGRGHNLLLRDTAAKIQGLAREATKRAWGGVSKGSGDGQIVHAENSRVMLGRMEDTVYVLPMETMVIMDVSPDKYAALPAGSDITGDIILEEGAEFSEDGSKVIDVGFGDGGIGALGGDLSCPYPMGLQTLIEAPCDNVPDFIPKLLPSNPPLPDPVENVLAPPLFIWPAPWALVIGFAGVLLPLFVLVVALRMSSSHQPLSHQDGRQGSAIPDVQQPTEAGGSAFSAPLAGEGERVTPNPTASTGKKKAKKGKGKGSHGSSSAAKSSARSTVSDDCTAPAEQLPADAGFVIGGQDDGSHSHHSHMSGNSMSERSMLVRERFDEPGGVVCIGRMRVETTKTLGLGSAGTVVYEGELDGRRVAVKRLLSQFYDLARKELDTLVRSDDHPNIVRCFALEEDREFVYLALELCSSSLADLVERNQSAELVTFTGHPTELAMSIAQNVVAGLATLHNRGIVHRDLKPANVLMTDGNVAKVSDMGLCKRLVEEQSSFESIGAGGSSGWQAPEQLKQRLPGAPPIGRQTKSIDVFSLGCVLYYCFTGGRHPFGDERFARDGNIITGSVNLSGLVLLPLHKHVVSCMLLQDPNKRPNMRAVQSHPVWWSPAKQLAFLVDLSDRVESEDREVLPSERALLTSLESMAKAAIGGTGNWQDAMDLLLLNNLGKFRKYSPHSLRDLLRVIRNKNNHFREMPTELQELLGPQPQGFLNYFACRFPSLLLSAWLWALHSCAGDPPLDKYFPEDCNYSWGYKPPKIAPASAAPVKPNRSEGTVSPQSGNSQSSMPARSSRHNPNGLADSCKLEMPLRLPQRPGETVCSFYERTGLCKFGEGCRFDHPPYARIGVSHPVRPSAPPCDFYMKTGGCLYGQGCKFHHPPERAVKRNSDGFPLRYGAEVCPHYEKFGQCGQGWFCKFHHPEHQLGNGTELDAGTST</sequence>
<feature type="domain" description="C3H1-type" evidence="14">
    <location>
        <begin position="976"/>
        <end position="1004"/>
    </location>
</feature>
<dbReference type="PANTHER" id="PTHR13954">
    <property type="entry name" value="IRE1-RELATED"/>
    <property type="match status" value="1"/>
</dbReference>
<evidence type="ECO:0000259" key="15">
    <source>
        <dbReference type="PROSITE" id="PS51392"/>
    </source>
</evidence>
<reference evidence="16" key="1">
    <citation type="submission" date="2021-01" db="EMBL/GenBank/DDBJ databases">
        <authorList>
            <person name="Corre E."/>
            <person name="Pelletier E."/>
            <person name="Niang G."/>
            <person name="Scheremetjew M."/>
            <person name="Finn R."/>
            <person name="Kale V."/>
            <person name="Holt S."/>
            <person name="Cochrane G."/>
            <person name="Meng A."/>
            <person name="Brown T."/>
            <person name="Cohen L."/>
        </authorList>
    </citation>
    <scope>NUCLEOTIDE SEQUENCE</scope>
    <source>
        <strain evidence="16">PLY429</strain>
    </source>
</reference>
<dbReference type="SMART" id="SM00356">
    <property type="entry name" value="ZnF_C3H1"/>
    <property type="match status" value="3"/>
</dbReference>
<evidence type="ECO:0000256" key="2">
    <source>
        <dbReference type="ARBA" id="ARBA00022527"/>
    </source>
</evidence>
<dbReference type="AlphaFoldDB" id="A0A7S1X4S0"/>
<dbReference type="FunFam" id="3.30.200.20:FF:000077">
    <property type="entry name" value="Putative Serine/threonine-protein kinase/endoribonuclease IRE1"/>
    <property type="match status" value="1"/>
</dbReference>
<feature type="domain" description="C3H1-type" evidence="14">
    <location>
        <begin position="897"/>
        <end position="925"/>
    </location>
</feature>
<accession>A0A7S1X4S0</accession>
<dbReference type="PROSITE" id="PS50103">
    <property type="entry name" value="ZF_C3H1"/>
    <property type="match status" value="3"/>
</dbReference>
<dbReference type="Pfam" id="PF00069">
    <property type="entry name" value="Pkinase"/>
    <property type="match status" value="1"/>
</dbReference>
<dbReference type="Gene3D" id="1.10.510.10">
    <property type="entry name" value="Transferase(Phosphotransferase) domain 1"/>
    <property type="match status" value="1"/>
</dbReference>
<dbReference type="SUPFAM" id="SSF90229">
    <property type="entry name" value="CCCH zinc finger"/>
    <property type="match status" value="3"/>
</dbReference>
<dbReference type="EC" id="2.7.11.1" evidence="1"/>
<dbReference type="InterPro" id="IPR010513">
    <property type="entry name" value="KEN_dom"/>
</dbReference>
<dbReference type="GO" id="GO:0008270">
    <property type="term" value="F:zinc ion binding"/>
    <property type="evidence" value="ECO:0007669"/>
    <property type="project" value="UniProtKB-KW"/>
</dbReference>
<dbReference type="GO" id="GO:0004674">
    <property type="term" value="F:protein serine/threonine kinase activity"/>
    <property type="evidence" value="ECO:0007669"/>
    <property type="project" value="UniProtKB-KW"/>
</dbReference>
<feature type="compositionally biased region" description="Low complexity" evidence="12">
    <location>
        <begin position="349"/>
        <end position="361"/>
    </location>
</feature>
<dbReference type="EMBL" id="HBGG01024507">
    <property type="protein sequence ID" value="CAD9210503.1"/>
    <property type="molecule type" value="Transcribed_RNA"/>
</dbReference>
<keyword evidence="5" id="KW-0732">Signal</keyword>
<dbReference type="PANTHER" id="PTHR13954:SF6">
    <property type="entry name" value="NON-SPECIFIC SERINE_THREONINE PROTEIN KINASE"/>
    <property type="match status" value="1"/>
</dbReference>
<feature type="domain" description="C3H1-type" evidence="14">
    <location>
        <begin position="935"/>
        <end position="963"/>
    </location>
</feature>
<feature type="domain" description="Protein kinase" evidence="13">
    <location>
        <begin position="426"/>
        <end position="690"/>
    </location>
</feature>
<dbReference type="PROSITE" id="PS50011">
    <property type="entry name" value="PROTEIN_KINASE_DOM"/>
    <property type="match status" value="1"/>
</dbReference>
<evidence type="ECO:0000313" key="16">
    <source>
        <dbReference type="EMBL" id="CAD9210503.1"/>
    </source>
</evidence>
<dbReference type="GO" id="GO:0036498">
    <property type="term" value="P:IRE1-mediated unfolded protein response"/>
    <property type="evidence" value="ECO:0007669"/>
    <property type="project" value="TreeGrafter"/>
</dbReference>
<evidence type="ECO:0000256" key="8">
    <source>
        <dbReference type="ARBA" id="ARBA00022777"/>
    </source>
</evidence>
<evidence type="ECO:0000259" key="14">
    <source>
        <dbReference type="PROSITE" id="PS50103"/>
    </source>
</evidence>
<evidence type="ECO:0000259" key="13">
    <source>
        <dbReference type="PROSITE" id="PS50011"/>
    </source>
</evidence>
<dbReference type="InterPro" id="IPR000719">
    <property type="entry name" value="Prot_kinase_dom"/>
</dbReference>
<dbReference type="InterPro" id="IPR000571">
    <property type="entry name" value="Znf_CCCH"/>
</dbReference>
<evidence type="ECO:0000256" key="10">
    <source>
        <dbReference type="ARBA" id="ARBA00022840"/>
    </source>
</evidence>
<proteinExistence type="predicted"/>
<name>A0A7S1X4S0_9CHLO</name>
<dbReference type="GO" id="GO:0005524">
    <property type="term" value="F:ATP binding"/>
    <property type="evidence" value="ECO:0007669"/>
    <property type="project" value="UniProtKB-KW"/>
</dbReference>